<evidence type="ECO:0000256" key="1">
    <source>
        <dbReference type="ARBA" id="ARBA00009861"/>
    </source>
</evidence>
<organism evidence="3 4">
    <name type="scientific">Solanum commersonii</name>
    <name type="common">Commerson's wild potato</name>
    <name type="synonym">Commerson's nightshade</name>
    <dbReference type="NCBI Taxonomy" id="4109"/>
    <lineage>
        <taxon>Eukaryota</taxon>
        <taxon>Viridiplantae</taxon>
        <taxon>Streptophyta</taxon>
        <taxon>Embryophyta</taxon>
        <taxon>Tracheophyta</taxon>
        <taxon>Spermatophyta</taxon>
        <taxon>Magnoliopsida</taxon>
        <taxon>eudicotyledons</taxon>
        <taxon>Gunneridae</taxon>
        <taxon>Pentapetalae</taxon>
        <taxon>asterids</taxon>
        <taxon>lamiids</taxon>
        <taxon>Solanales</taxon>
        <taxon>Solanaceae</taxon>
        <taxon>Solanoideae</taxon>
        <taxon>Solaneae</taxon>
        <taxon>Solanum</taxon>
    </lineage>
</organism>
<dbReference type="PANTHER" id="PTHR31147">
    <property type="entry name" value="ACYL TRANSFERASE 4"/>
    <property type="match status" value="1"/>
</dbReference>
<keyword evidence="4" id="KW-1185">Reference proteome</keyword>
<evidence type="ECO:0000313" key="4">
    <source>
        <dbReference type="Proteomes" id="UP000824120"/>
    </source>
</evidence>
<reference evidence="3 4" key="1">
    <citation type="submission" date="2020-09" db="EMBL/GenBank/DDBJ databases">
        <title>De no assembly of potato wild relative species, Solanum commersonii.</title>
        <authorList>
            <person name="Cho K."/>
        </authorList>
    </citation>
    <scope>NUCLEOTIDE SEQUENCE [LARGE SCALE GENOMIC DNA]</scope>
    <source>
        <strain evidence="3">LZ3.2</strain>
        <tissue evidence="3">Leaf</tissue>
    </source>
</reference>
<dbReference type="OrthoDB" id="1483986at2759"/>
<comment type="similarity">
    <text evidence="1">Belongs to the plant acyltransferase family.</text>
</comment>
<protein>
    <submittedName>
        <fullName evidence="3">Uncharacterized protein</fullName>
    </submittedName>
</protein>
<evidence type="ECO:0000256" key="2">
    <source>
        <dbReference type="ARBA" id="ARBA00022679"/>
    </source>
</evidence>
<sequence>MADTMPISISYYQTKLVVPTIITPRETKYLSEIDDQGSTRFHSHLLIFYKLIEGPNRKLMVNCEGIMFIEADANVVLDKLGDSIKPPCPYLDLLLHNIPGSDGIIGCPLLLVQVTRFSCGGFAIGFRVNHTMMDAYGFKMFLNALSELIQGANVPSILPVWQRDLLSATSSPSITCTHHEFDGKIE</sequence>
<dbReference type="EMBL" id="JACXVP010000008">
    <property type="protein sequence ID" value="KAG5589695.1"/>
    <property type="molecule type" value="Genomic_DNA"/>
</dbReference>
<proteinExistence type="inferred from homology"/>
<name>A0A9J5XQB1_SOLCO</name>
<dbReference type="InterPro" id="IPR050898">
    <property type="entry name" value="Plant_acyltransferase"/>
</dbReference>
<evidence type="ECO:0000313" key="3">
    <source>
        <dbReference type="EMBL" id="KAG5589695.1"/>
    </source>
</evidence>
<gene>
    <name evidence="3" type="ORF">H5410_040209</name>
</gene>
<dbReference type="AlphaFoldDB" id="A0A9J5XQB1"/>
<dbReference type="PANTHER" id="PTHR31147:SF66">
    <property type="entry name" value="OS05G0315700 PROTEIN"/>
    <property type="match status" value="1"/>
</dbReference>
<dbReference type="Gene3D" id="3.30.559.10">
    <property type="entry name" value="Chloramphenicol acetyltransferase-like domain"/>
    <property type="match status" value="1"/>
</dbReference>
<dbReference type="Proteomes" id="UP000824120">
    <property type="component" value="Chromosome 8"/>
</dbReference>
<comment type="caution">
    <text evidence="3">The sequence shown here is derived from an EMBL/GenBank/DDBJ whole genome shotgun (WGS) entry which is preliminary data.</text>
</comment>
<dbReference type="Pfam" id="PF02458">
    <property type="entry name" value="Transferase"/>
    <property type="match status" value="1"/>
</dbReference>
<accession>A0A9J5XQB1</accession>
<dbReference type="InterPro" id="IPR023213">
    <property type="entry name" value="CAT-like_dom_sf"/>
</dbReference>
<keyword evidence="2" id="KW-0808">Transferase</keyword>
<dbReference type="GO" id="GO:0016740">
    <property type="term" value="F:transferase activity"/>
    <property type="evidence" value="ECO:0007669"/>
    <property type="project" value="UniProtKB-KW"/>
</dbReference>